<dbReference type="InterPro" id="IPR036770">
    <property type="entry name" value="Ankyrin_rpt-contain_sf"/>
</dbReference>
<dbReference type="PROSITE" id="PS50297">
    <property type="entry name" value="ANK_REP_REGION"/>
    <property type="match status" value="3"/>
</dbReference>
<feature type="non-terminal residue" evidence="5">
    <location>
        <position position="177"/>
    </location>
</feature>
<dbReference type="AlphaFoldDB" id="G7YX83"/>
<gene>
    <name evidence="5" type="ORF">CLF_112897</name>
</gene>
<sequence>MRKQGPGKECLLIDLNRDDPPYPVDPSYAKPRTDPSQEDYSSWGIVKAVQYGIFPRVVQLIEPESVGPENGVGYDVNQLDDEGVSLLHWAAINNRIAIVRYLLAKGAQVDRTGGHLAATPLHWAIRQSHLNMVHLLILHGADPSIRDNTGLACIHVAVQMGSVPVIAYLLATGIEVD</sequence>
<dbReference type="PROSITE" id="PS50088">
    <property type="entry name" value="ANK_REPEAT"/>
    <property type="match status" value="3"/>
</dbReference>
<feature type="repeat" description="ANK" evidence="3">
    <location>
        <begin position="82"/>
        <end position="114"/>
    </location>
</feature>
<keyword evidence="2 3" id="KW-0040">ANK repeat</keyword>
<dbReference type="SMART" id="SM00248">
    <property type="entry name" value="ANK"/>
    <property type="match status" value="3"/>
</dbReference>
<feature type="repeat" description="ANK" evidence="3">
    <location>
        <begin position="116"/>
        <end position="148"/>
    </location>
</feature>
<protein>
    <submittedName>
        <fullName evidence="5">Palmitoyltransferase ZDHHC17</fullName>
    </submittedName>
</protein>
<feature type="region of interest" description="Disordered" evidence="4">
    <location>
        <begin position="12"/>
        <end position="39"/>
    </location>
</feature>
<organism evidence="5 6">
    <name type="scientific">Clonorchis sinensis</name>
    <name type="common">Chinese liver fluke</name>
    <dbReference type="NCBI Taxonomy" id="79923"/>
    <lineage>
        <taxon>Eukaryota</taxon>
        <taxon>Metazoa</taxon>
        <taxon>Spiralia</taxon>
        <taxon>Lophotrochozoa</taxon>
        <taxon>Platyhelminthes</taxon>
        <taxon>Trematoda</taxon>
        <taxon>Digenea</taxon>
        <taxon>Opisthorchiida</taxon>
        <taxon>Opisthorchiata</taxon>
        <taxon>Opisthorchiidae</taxon>
        <taxon>Clonorchis</taxon>
    </lineage>
</organism>
<dbReference type="PANTHER" id="PTHR24161">
    <property type="entry name" value="ANK_REP_REGION DOMAIN-CONTAINING PROTEIN-RELATED"/>
    <property type="match status" value="1"/>
</dbReference>
<keyword evidence="6" id="KW-1185">Reference proteome</keyword>
<evidence type="ECO:0000256" key="4">
    <source>
        <dbReference type="SAM" id="MobiDB-lite"/>
    </source>
</evidence>
<name>G7YX83_CLOSI</name>
<reference key="2">
    <citation type="submission" date="2011-10" db="EMBL/GenBank/DDBJ databases">
        <title>The genome and transcriptome sequence of Clonorchis sinensis provide insights into the carcinogenic liver fluke.</title>
        <authorList>
            <person name="Wang X."/>
            <person name="Huang Y."/>
            <person name="Chen W."/>
            <person name="Liu H."/>
            <person name="Guo L."/>
            <person name="Chen Y."/>
            <person name="Luo F."/>
            <person name="Zhou W."/>
            <person name="Sun J."/>
            <person name="Mao Q."/>
            <person name="Liang P."/>
            <person name="Zhou C."/>
            <person name="Tian Y."/>
            <person name="Men J."/>
            <person name="Lv X."/>
            <person name="Huang L."/>
            <person name="Zhou J."/>
            <person name="Hu Y."/>
            <person name="Li R."/>
            <person name="Zhang F."/>
            <person name="Lei H."/>
            <person name="Li X."/>
            <person name="Hu X."/>
            <person name="Liang C."/>
            <person name="Xu J."/>
            <person name="Wu Z."/>
            <person name="Yu X."/>
        </authorList>
    </citation>
    <scope>NUCLEOTIDE SEQUENCE</scope>
    <source>
        <strain>Henan</strain>
    </source>
</reference>
<dbReference type="GO" id="GO:0016740">
    <property type="term" value="F:transferase activity"/>
    <property type="evidence" value="ECO:0007669"/>
    <property type="project" value="UniProtKB-KW"/>
</dbReference>
<feature type="repeat" description="ANK" evidence="3">
    <location>
        <begin position="149"/>
        <end position="177"/>
    </location>
</feature>
<evidence type="ECO:0000313" key="6">
    <source>
        <dbReference type="Proteomes" id="UP000008909"/>
    </source>
</evidence>
<dbReference type="Proteomes" id="UP000008909">
    <property type="component" value="Unassembled WGS sequence"/>
</dbReference>
<keyword evidence="1" id="KW-0677">Repeat</keyword>
<dbReference type="EMBL" id="DF144848">
    <property type="protein sequence ID" value="GAA57563.1"/>
    <property type="molecule type" value="Genomic_DNA"/>
</dbReference>
<reference evidence="5" key="1">
    <citation type="journal article" date="2011" name="Genome Biol.">
        <title>The draft genome of the carcinogenic human liver fluke Clonorchis sinensis.</title>
        <authorList>
            <person name="Wang X."/>
            <person name="Chen W."/>
            <person name="Huang Y."/>
            <person name="Sun J."/>
            <person name="Men J."/>
            <person name="Liu H."/>
            <person name="Luo F."/>
            <person name="Guo L."/>
            <person name="Lv X."/>
            <person name="Deng C."/>
            <person name="Zhou C."/>
            <person name="Fan Y."/>
            <person name="Li X."/>
            <person name="Huang L."/>
            <person name="Hu Y."/>
            <person name="Liang C."/>
            <person name="Hu X."/>
            <person name="Xu J."/>
            <person name="Yu X."/>
        </authorList>
    </citation>
    <scope>NUCLEOTIDE SEQUENCE [LARGE SCALE GENOMIC DNA]</scope>
    <source>
        <strain evidence="5">Henan</strain>
    </source>
</reference>
<evidence type="ECO:0000313" key="5">
    <source>
        <dbReference type="EMBL" id="GAA57563.1"/>
    </source>
</evidence>
<evidence type="ECO:0000256" key="1">
    <source>
        <dbReference type="ARBA" id="ARBA00022737"/>
    </source>
</evidence>
<accession>G7YX83</accession>
<dbReference type="Gene3D" id="1.25.40.20">
    <property type="entry name" value="Ankyrin repeat-containing domain"/>
    <property type="match status" value="1"/>
</dbReference>
<keyword evidence="5" id="KW-0808">Transferase</keyword>
<evidence type="ECO:0000256" key="2">
    <source>
        <dbReference type="ARBA" id="ARBA00023043"/>
    </source>
</evidence>
<dbReference type="SUPFAM" id="SSF48403">
    <property type="entry name" value="Ankyrin repeat"/>
    <property type="match status" value="1"/>
</dbReference>
<dbReference type="PANTHER" id="PTHR24161:SF85">
    <property type="entry name" value="PALMITOYLTRANSFERASE HIP14"/>
    <property type="match status" value="1"/>
</dbReference>
<dbReference type="InterPro" id="IPR002110">
    <property type="entry name" value="Ankyrin_rpt"/>
</dbReference>
<dbReference type="Pfam" id="PF12796">
    <property type="entry name" value="Ank_2"/>
    <property type="match status" value="1"/>
</dbReference>
<evidence type="ECO:0000256" key="3">
    <source>
        <dbReference type="PROSITE-ProRule" id="PRU00023"/>
    </source>
</evidence>
<proteinExistence type="predicted"/>